<name>A0A372ZVJ3_9ACTN</name>
<dbReference type="InterPro" id="IPR001387">
    <property type="entry name" value="Cro/C1-type_HTH"/>
</dbReference>
<organism evidence="2 3">
    <name type="scientific">Kitasatospora xanthocidica</name>
    <dbReference type="NCBI Taxonomy" id="83382"/>
    <lineage>
        <taxon>Bacteria</taxon>
        <taxon>Bacillati</taxon>
        <taxon>Actinomycetota</taxon>
        <taxon>Actinomycetes</taxon>
        <taxon>Kitasatosporales</taxon>
        <taxon>Streptomycetaceae</taxon>
        <taxon>Kitasatospora</taxon>
    </lineage>
</organism>
<dbReference type="PROSITE" id="PS50943">
    <property type="entry name" value="HTH_CROC1"/>
    <property type="match status" value="1"/>
</dbReference>
<sequence>MSHRGTGNREQISPEERRRCAWAVLSNPETARMMTRAHLAGLTLKVEDGEKAGRERARAIRAAYAEGGWTQNDLAAAAEISQAAVSKIVNSDGKEYNEPDED</sequence>
<evidence type="ECO:0000313" key="2">
    <source>
        <dbReference type="EMBL" id="RGD59452.1"/>
    </source>
</evidence>
<proteinExistence type="predicted"/>
<comment type="caution">
    <text evidence="2">The sequence shown here is derived from an EMBL/GenBank/DDBJ whole genome shotgun (WGS) entry which is preliminary data.</text>
</comment>
<gene>
    <name evidence="2" type="ORF">DR950_18105</name>
</gene>
<dbReference type="EMBL" id="QVIG01000001">
    <property type="protein sequence ID" value="RGD59452.1"/>
    <property type="molecule type" value="Genomic_DNA"/>
</dbReference>
<accession>A0A372ZVJ3</accession>
<dbReference type="SUPFAM" id="SSF47413">
    <property type="entry name" value="lambda repressor-like DNA-binding domains"/>
    <property type="match status" value="1"/>
</dbReference>
<dbReference type="AlphaFoldDB" id="A0A372ZVJ3"/>
<keyword evidence="3" id="KW-1185">Reference proteome</keyword>
<dbReference type="InterPro" id="IPR010982">
    <property type="entry name" value="Lambda_DNA-bd_dom_sf"/>
</dbReference>
<dbReference type="RefSeq" id="WP_117487650.1">
    <property type="nucleotide sequence ID" value="NZ_QVIG01000001.1"/>
</dbReference>
<evidence type="ECO:0000313" key="3">
    <source>
        <dbReference type="Proteomes" id="UP000263377"/>
    </source>
</evidence>
<dbReference type="GO" id="GO:0003677">
    <property type="term" value="F:DNA binding"/>
    <property type="evidence" value="ECO:0007669"/>
    <property type="project" value="InterPro"/>
</dbReference>
<protein>
    <submittedName>
        <fullName evidence="2">Helix-turn-helix domain-containing protein</fullName>
    </submittedName>
</protein>
<dbReference type="Pfam" id="PF01381">
    <property type="entry name" value="HTH_3"/>
    <property type="match status" value="1"/>
</dbReference>
<dbReference type="Gene3D" id="1.10.260.40">
    <property type="entry name" value="lambda repressor-like DNA-binding domains"/>
    <property type="match status" value="1"/>
</dbReference>
<dbReference type="Proteomes" id="UP000263377">
    <property type="component" value="Unassembled WGS sequence"/>
</dbReference>
<feature type="domain" description="HTH cro/C1-type" evidence="1">
    <location>
        <begin position="60"/>
        <end position="90"/>
    </location>
</feature>
<evidence type="ECO:0000259" key="1">
    <source>
        <dbReference type="PROSITE" id="PS50943"/>
    </source>
</evidence>
<reference evidence="2 3" key="1">
    <citation type="submission" date="2018-08" db="EMBL/GenBank/DDBJ databases">
        <title>Diversity &amp; Physiological Properties of Lignin-Decomposing Actinobacteria from Soil.</title>
        <authorList>
            <person name="Roh S.G."/>
            <person name="Kim S.B."/>
        </authorList>
    </citation>
    <scope>NUCLEOTIDE SEQUENCE [LARGE SCALE GENOMIC DNA]</scope>
    <source>
        <strain evidence="2 3">MMS17-GH009</strain>
    </source>
</reference>